<reference evidence="2" key="2">
    <citation type="submission" date="2023-04" db="EMBL/GenBank/DDBJ databases">
        <authorList>
            <person name="Bu L."/>
            <person name="Lu L."/>
            <person name="Laidemitt M.R."/>
            <person name="Zhang S.M."/>
            <person name="Mutuku M."/>
            <person name="Mkoji G."/>
            <person name="Steinauer M."/>
            <person name="Loker E.S."/>
        </authorList>
    </citation>
    <scope>NUCLEOTIDE SEQUENCE</scope>
    <source>
        <strain evidence="2">KasaAsao</strain>
        <tissue evidence="2">Whole Snail</tissue>
    </source>
</reference>
<sequence length="203" mass="23135">MTTCGDQNISTEMDTKEDGTQANNTRKSSEVTSKENLKTFYVGHELHIADGEADYNLHTFNRCTKNPGHKDFVSVDEFRSEHLPVCFREEAFCQFVKRIFDFTVKLEVRMVSSCRPALWEGSPYPCSDWTSKRRLRHGTGSIRRPKLTAYYYTTPTCPGTSGATVYLLGIYDGQRYMYSDHHTHIGTAARQNCIGHCGYGFND</sequence>
<evidence type="ECO:0000256" key="1">
    <source>
        <dbReference type="SAM" id="MobiDB-lite"/>
    </source>
</evidence>
<name>A0AAD8BCJ8_BIOPF</name>
<evidence type="ECO:0000313" key="2">
    <source>
        <dbReference type="EMBL" id="KAK0051384.1"/>
    </source>
</evidence>
<organism evidence="2 3">
    <name type="scientific">Biomphalaria pfeifferi</name>
    <name type="common">Bloodfluke planorb</name>
    <name type="synonym">Freshwater snail</name>
    <dbReference type="NCBI Taxonomy" id="112525"/>
    <lineage>
        <taxon>Eukaryota</taxon>
        <taxon>Metazoa</taxon>
        <taxon>Spiralia</taxon>
        <taxon>Lophotrochozoa</taxon>
        <taxon>Mollusca</taxon>
        <taxon>Gastropoda</taxon>
        <taxon>Heterobranchia</taxon>
        <taxon>Euthyneura</taxon>
        <taxon>Panpulmonata</taxon>
        <taxon>Hygrophila</taxon>
        <taxon>Lymnaeoidea</taxon>
        <taxon>Planorbidae</taxon>
        <taxon>Biomphalaria</taxon>
    </lineage>
</organism>
<keyword evidence="3" id="KW-1185">Reference proteome</keyword>
<feature type="region of interest" description="Disordered" evidence="1">
    <location>
        <begin position="1"/>
        <end position="30"/>
    </location>
</feature>
<dbReference type="Proteomes" id="UP001233172">
    <property type="component" value="Unassembled WGS sequence"/>
</dbReference>
<dbReference type="AlphaFoldDB" id="A0AAD8BCJ8"/>
<gene>
    <name evidence="2" type="ORF">Bpfe_019158</name>
</gene>
<evidence type="ECO:0000313" key="3">
    <source>
        <dbReference type="Proteomes" id="UP001233172"/>
    </source>
</evidence>
<feature type="compositionally biased region" description="Polar residues" evidence="1">
    <location>
        <begin position="1"/>
        <end position="12"/>
    </location>
</feature>
<proteinExistence type="predicted"/>
<reference evidence="2" key="1">
    <citation type="journal article" date="2023" name="PLoS Negl. Trop. Dis.">
        <title>A genome sequence for Biomphalaria pfeifferi, the major vector snail for the human-infecting parasite Schistosoma mansoni.</title>
        <authorList>
            <person name="Bu L."/>
            <person name="Lu L."/>
            <person name="Laidemitt M.R."/>
            <person name="Zhang S.M."/>
            <person name="Mutuku M."/>
            <person name="Mkoji G."/>
            <person name="Steinauer M."/>
            <person name="Loker E.S."/>
        </authorList>
    </citation>
    <scope>NUCLEOTIDE SEQUENCE</scope>
    <source>
        <strain evidence="2">KasaAsao</strain>
    </source>
</reference>
<accession>A0AAD8BCJ8</accession>
<dbReference type="EMBL" id="JASAOG010000104">
    <property type="protein sequence ID" value="KAK0051384.1"/>
    <property type="molecule type" value="Genomic_DNA"/>
</dbReference>
<protein>
    <submittedName>
        <fullName evidence="2">Uncharacterized protein</fullName>
    </submittedName>
</protein>
<comment type="caution">
    <text evidence="2">The sequence shown here is derived from an EMBL/GenBank/DDBJ whole genome shotgun (WGS) entry which is preliminary data.</text>
</comment>